<accession>A0A438AER1</accession>
<keyword evidence="1 5" id="KW-0489">Methyltransferase</keyword>
<dbReference type="Proteomes" id="UP000285908">
    <property type="component" value="Unassembled WGS sequence"/>
</dbReference>
<evidence type="ECO:0000259" key="4">
    <source>
        <dbReference type="Pfam" id="PF13649"/>
    </source>
</evidence>
<comment type="caution">
    <text evidence="5">The sequence shown here is derived from an EMBL/GenBank/DDBJ whole genome shotgun (WGS) entry which is preliminary data.</text>
</comment>
<keyword evidence="2 5" id="KW-0808">Transferase</keyword>
<dbReference type="CDD" id="cd02440">
    <property type="entry name" value="AdoMet_MTases"/>
    <property type="match status" value="1"/>
</dbReference>
<dbReference type="EMBL" id="RQXX01000005">
    <property type="protein sequence ID" value="RVV97157.1"/>
    <property type="molecule type" value="Genomic_DNA"/>
</dbReference>
<dbReference type="GO" id="GO:0032259">
    <property type="term" value="P:methylation"/>
    <property type="evidence" value="ECO:0007669"/>
    <property type="project" value="UniProtKB-KW"/>
</dbReference>
<dbReference type="PANTHER" id="PTHR43464">
    <property type="entry name" value="METHYLTRANSFERASE"/>
    <property type="match status" value="1"/>
</dbReference>
<keyword evidence="3" id="KW-0949">S-adenosyl-L-methionine</keyword>
<dbReference type="Gene3D" id="3.40.50.150">
    <property type="entry name" value="Vaccinia Virus protein VP39"/>
    <property type="match status" value="1"/>
</dbReference>
<gene>
    <name evidence="5" type="ORF">EKE94_14085</name>
</gene>
<name>A0A438AER1_9RHOB</name>
<protein>
    <submittedName>
        <fullName evidence="5">Class I SAM-dependent methyltransferase</fullName>
    </submittedName>
</protein>
<dbReference type="PANTHER" id="PTHR43464:SF19">
    <property type="entry name" value="UBIQUINONE BIOSYNTHESIS O-METHYLTRANSFERASE, MITOCHONDRIAL"/>
    <property type="match status" value="1"/>
</dbReference>
<dbReference type="InterPro" id="IPR041698">
    <property type="entry name" value="Methyltransf_25"/>
</dbReference>
<feature type="domain" description="Methyltransferase" evidence="4">
    <location>
        <begin position="45"/>
        <end position="140"/>
    </location>
</feature>
<dbReference type="GO" id="GO:0008168">
    <property type="term" value="F:methyltransferase activity"/>
    <property type="evidence" value="ECO:0007669"/>
    <property type="project" value="UniProtKB-KW"/>
</dbReference>
<reference evidence="5 6" key="1">
    <citation type="submission" date="2018-11" db="EMBL/GenBank/DDBJ databases">
        <title>Mesobaculum littorinae gen. nov., sp. nov., isolated from Littorina scabra that represents a novel genus of the order Rhodobacteraceae.</title>
        <authorList>
            <person name="Li F."/>
        </authorList>
    </citation>
    <scope>NUCLEOTIDE SEQUENCE [LARGE SCALE GENOMIC DNA]</scope>
    <source>
        <strain evidence="5 6">M0103</strain>
    </source>
</reference>
<dbReference type="InterPro" id="IPR029063">
    <property type="entry name" value="SAM-dependent_MTases_sf"/>
</dbReference>
<evidence type="ECO:0000256" key="3">
    <source>
        <dbReference type="ARBA" id="ARBA00022691"/>
    </source>
</evidence>
<evidence type="ECO:0000256" key="1">
    <source>
        <dbReference type="ARBA" id="ARBA00022603"/>
    </source>
</evidence>
<keyword evidence="6" id="KW-1185">Reference proteome</keyword>
<dbReference type="Pfam" id="PF13649">
    <property type="entry name" value="Methyltransf_25"/>
    <property type="match status" value="1"/>
</dbReference>
<dbReference type="OrthoDB" id="7348755at2"/>
<proteinExistence type="predicted"/>
<dbReference type="SUPFAM" id="SSF53335">
    <property type="entry name" value="S-adenosyl-L-methionine-dependent methyltransferases"/>
    <property type="match status" value="1"/>
</dbReference>
<evidence type="ECO:0000256" key="2">
    <source>
        <dbReference type="ARBA" id="ARBA00022679"/>
    </source>
</evidence>
<dbReference type="AlphaFoldDB" id="A0A438AER1"/>
<sequence>MVRSEILKGYEDAANGDFIERVEAISSADLLRPVTKHIPKQPCRILDVGSGTGRDAAWLTSLAHTVVAAEPVDALRQAGMAKHPSPNILWVADALPELSHTISLGQAFDIVLLCAVWQHLNDVDRRTALSVLRSLTVDGGKVIMSIRHGAGAPTRPVFPANVENTVRWAQAVGLFAVDETKTQSVQSRNHQAGVTWSWLVLQAKSGNR</sequence>
<evidence type="ECO:0000313" key="6">
    <source>
        <dbReference type="Proteomes" id="UP000285908"/>
    </source>
</evidence>
<organism evidence="5 6">
    <name type="scientific">Mesobaculum littorinae</name>
    <dbReference type="NCBI Taxonomy" id="2486419"/>
    <lineage>
        <taxon>Bacteria</taxon>
        <taxon>Pseudomonadati</taxon>
        <taxon>Pseudomonadota</taxon>
        <taxon>Alphaproteobacteria</taxon>
        <taxon>Rhodobacterales</taxon>
        <taxon>Roseobacteraceae</taxon>
        <taxon>Mesobaculum</taxon>
    </lineage>
</organism>
<evidence type="ECO:0000313" key="5">
    <source>
        <dbReference type="EMBL" id="RVV97157.1"/>
    </source>
</evidence>